<keyword evidence="3" id="KW-0732">Signal</keyword>
<dbReference type="EMBL" id="KB822712">
    <property type="protein sequence ID" value="ETN45406.1"/>
    <property type="molecule type" value="Genomic_DNA"/>
</dbReference>
<feature type="transmembrane region" description="Helical" evidence="2">
    <location>
        <begin position="97"/>
        <end position="116"/>
    </location>
</feature>
<dbReference type="AlphaFoldDB" id="W2S9M1"/>
<evidence type="ECO:0000256" key="3">
    <source>
        <dbReference type="SAM" id="SignalP"/>
    </source>
</evidence>
<reference evidence="6 7" key="1">
    <citation type="submission" date="2013-03" db="EMBL/GenBank/DDBJ databases">
        <title>The Genome Sequence of Phialophora europaea CBS 101466.</title>
        <authorList>
            <consortium name="The Broad Institute Genomics Platform"/>
            <person name="Cuomo C."/>
            <person name="de Hoog S."/>
            <person name="Gorbushina A."/>
            <person name="Walker B."/>
            <person name="Young S.K."/>
            <person name="Zeng Q."/>
            <person name="Gargeya S."/>
            <person name="Fitzgerald M."/>
            <person name="Haas B."/>
            <person name="Abouelleil A."/>
            <person name="Allen A.W."/>
            <person name="Alvarado L."/>
            <person name="Arachchi H.M."/>
            <person name="Berlin A.M."/>
            <person name="Chapman S.B."/>
            <person name="Gainer-Dewar J."/>
            <person name="Goldberg J."/>
            <person name="Griggs A."/>
            <person name="Gujja S."/>
            <person name="Hansen M."/>
            <person name="Howarth C."/>
            <person name="Imamovic A."/>
            <person name="Ireland A."/>
            <person name="Larimer J."/>
            <person name="McCowan C."/>
            <person name="Murphy C."/>
            <person name="Pearson M."/>
            <person name="Poon T.W."/>
            <person name="Priest M."/>
            <person name="Roberts A."/>
            <person name="Saif S."/>
            <person name="Shea T."/>
            <person name="Sisk P."/>
            <person name="Sykes S."/>
            <person name="Wortman J."/>
            <person name="Nusbaum C."/>
            <person name="Birren B."/>
        </authorList>
    </citation>
    <scope>NUCLEOTIDE SEQUENCE [LARGE SCALE GENOMIC DNA]</scope>
    <source>
        <strain evidence="6 7">CBS 101466</strain>
    </source>
</reference>
<dbReference type="InterPro" id="IPR018827">
    <property type="entry name" value="YTP1_C"/>
</dbReference>
<feature type="transmembrane region" description="Helical" evidence="2">
    <location>
        <begin position="555"/>
        <end position="581"/>
    </location>
</feature>
<feature type="compositionally biased region" description="Polar residues" evidence="1">
    <location>
        <begin position="189"/>
        <end position="209"/>
    </location>
</feature>
<keyword evidence="7" id="KW-1185">Reference proteome</keyword>
<feature type="region of interest" description="Disordered" evidence="1">
    <location>
        <begin position="182"/>
        <end position="233"/>
    </location>
</feature>
<dbReference type="HOGENOM" id="CLU_012543_1_0_1"/>
<keyword evidence="2" id="KW-1133">Transmembrane helix</keyword>
<feature type="transmembrane region" description="Helical" evidence="2">
    <location>
        <begin position="462"/>
        <end position="479"/>
    </location>
</feature>
<feature type="transmembrane region" description="Helical" evidence="2">
    <location>
        <begin position="63"/>
        <end position="85"/>
    </location>
</feature>
<evidence type="ECO:0000256" key="2">
    <source>
        <dbReference type="SAM" id="Phobius"/>
    </source>
</evidence>
<feature type="transmembrane region" description="Helical" evidence="2">
    <location>
        <begin position="402"/>
        <end position="418"/>
    </location>
</feature>
<dbReference type="OrthoDB" id="4005299at2759"/>
<evidence type="ECO:0000313" key="6">
    <source>
        <dbReference type="EMBL" id="ETN45406.1"/>
    </source>
</evidence>
<proteinExistence type="predicted"/>
<dbReference type="CDD" id="cd08760">
    <property type="entry name" value="Cyt_b561_FRRS1_like"/>
    <property type="match status" value="1"/>
</dbReference>
<feature type="transmembrane region" description="Helical" evidence="2">
    <location>
        <begin position="524"/>
        <end position="543"/>
    </location>
</feature>
<dbReference type="Proteomes" id="UP000030752">
    <property type="component" value="Unassembled WGS sequence"/>
</dbReference>
<evidence type="ECO:0008006" key="8">
    <source>
        <dbReference type="Google" id="ProtNLM"/>
    </source>
</evidence>
<feature type="chain" id="PRO_5004824244" description="Protein YTP1-like C-terminal domain-containing protein" evidence="3">
    <location>
        <begin position="22"/>
        <end position="598"/>
    </location>
</feature>
<protein>
    <recommendedName>
        <fullName evidence="8">Protein YTP1-like C-terminal domain-containing protein</fullName>
    </recommendedName>
</protein>
<dbReference type="RefSeq" id="XP_008712134.1">
    <property type="nucleotide sequence ID" value="XM_008713912.1"/>
</dbReference>
<dbReference type="PANTHER" id="PTHR31685:SF3">
    <property type="entry name" value="INTEGRAL MEMBRANE PROTEIN (AFU_ORTHOLOGUE AFUA_6G12730)"/>
    <property type="match status" value="1"/>
</dbReference>
<feature type="compositionally biased region" description="Acidic residues" evidence="1">
    <location>
        <begin position="222"/>
        <end position="231"/>
    </location>
</feature>
<dbReference type="GeneID" id="19976576"/>
<feature type="transmembrane region" description="Helical" evidence="2">
    <location>
        <begin position="372"/>
        <end position="390"/>
    </location>
</feature>
<feature type="transmembrane region" description="Helical" evidence="2">
    <location>
        <begin position="128"/>
        <end position="149"/>
    </location>
</feature>
<keyword evidence="2" id="KW-0812">Transmembrane</keyword>
<feature type="transmembrane region" description="Helical" evidence="2">
    <location>
        <begin position="491"/>
        <end position="512"/>
    </location>
</feature>
<accession>W2S9M1</accession>
<dbReference type="STRING" id="1220924.W2S9M1"/>
<feature type="domain" description="DUF2427" evidence="4">
    <location>
        <begin position="58"/>
        <end position="147"/>
    </location>
</feature>
<evidence type="ECO:0000256" key="1">
    <source>
        <dbReference type="SAM" id="MobiDB-lite"/>
    </source>
</evidence>
<keyword evidence="2" id="KW-0472">Membrane</keyword>
<feature type="signal peptide" evidence="3">
    <location>
        <begin position="1"/>
        <end position="21"/>
    </location>
</feature>
<feature type="domain" description="Protein YTP1-like C-terminal" evidence="5">
    <location>
        <begin position="293"/>
        <end position="582"/>
    </location>
</feature>
<evidence type="ECO:0000259" key="5">
    <source>
        <dbReference type="Pfam" id="PF10355"/>
    </source>
</evidence>
<dbReference type="InParanoid" id="W2S9M1"/>
<dbReference type="eggNOG" id="ENOG502QW3E">
    <property type="taxonomic scope" value="Eukaryota"/>
</dbReference>
<dbReference type="Pfam" id="PF10355">
    <property type="entry name" value="Ytp1"/>
    <property type="match status" value="1"/>
</dbReference>
<dbReference type="InterPro" id="IPR018825">
    <property type="entry name" value="DUF2427"/>
</dbReference>
<sequence>MVFVQWTVAAALLQLASTVGAHGHDEGMADMDNGVDNTAQDQQEGDPYYLPSYAGLSAHSGLMMAHIGLMVLAWFFILPIGIMFSIARSRYTLPVQFLFLIVNGVGVVLATIYNANTPDLYENNAHHTIGWIATWVMTAQTVMSLLFLYSGRVKMTASSSDERVAYLPVSAENMDQYHVSSPYRDTRWSGDSGSPTGRSSTTLNSSRDISPTDAHRLSKEAENEDVDDEEGLPMLIPTSMSTRTEHSSSPSRFRIRAVHAFLSRKVPTFLSKKLLFTAQVGYEIVDRTILILGWIAIVTGGVTLAGWMRADNVFGGLAHFIKGGIFFWYGLLTLGRFMGCFSDFSWAWNNAKPLNVDDWRARIPSAEFTESFVIWLYGASNVFLEHLAGWGQEWVAQDLEHVSIAIMFFGGGLLGMLVESKTIRRWLNTPVDVIPMRKEMQADEADAVRQEPRQYAHSMNPVPALVILLLGIMMSSHHQDSAVSTTVHGQWGTLLAGFSVARIVTYLFLYLAPPTSIWPARPPSELVASFCLISGGLVFMASTRDVIRWMEDRNLMAMFIFTVVMGFTALLMAWQMLVLALKGWAVRREAKLSGASVR</sequence>
<dbReference type="FunCoup" id="W2S9M1">
    <property type="interactions" value="18"/>
</dbReference>
<dbReference type="VEuPathDB" id="FungiDB:HMPREF1541_09237"/>
<dbReference type="Pfam" id="PF10348">
    <property type="entry name" value="DUF2427"/>
    <property type="match status" value="1"/>
</dbReference>
<gene>
    <name evidence="6" type="ORF">HMPREF1541_09237</name>
</gene>
<evidence type="ECO:0000313" key="7">
    <source>
        <dbReference type="Proteomes" id="UP000030752"/>
    </source>
</evidence>
<organism evidence="6 7">
    <name type="scientific">Cyphellophora europaea (strain CBS 101466)</name>
    <name type="common">Phialophora europaea</name>
    <dbReference type="NCBI Taxonomy" id="1220924"/>
    <lineage>
        <taxon>Eukaryota</taxon>
        <taxon>Fungi</taxon>
        <taxon>Dikarya</taxon>
        <taxon>Ascomycota</taxon>
        <taxon>Pezizomycotina</taxon>
        <taxon>Eurotiomycetes</taxon>
        <taxon>Chaetothyriomycetidae</taxon>
        <taxon>Chaetothyriales</taxon>
        <taxon>Cyphellophoraceae</taxon>
        <taxon>Cyphellophora</taxon>
    </lineage>
</organism>
<dbReference type="PANTHER" id="PTHR31685">
    <property type="entry name" value="INTEGRAL MEMBRANE PROTEIN (AFU_ORTHOLOGUE AFUA_6G12730)-RELATED"/>
    <property type="match status" value="1"/>
</dbReference>
<feature type="transmembrane region" description="Helical" evidence="2">
    <location>
        <begin position="289"/>
        <end position="307"/>
    </location>
</feature>
<name>W2S9M1_CYPE1</name>
<evidence type="ECO:0000259" key="4">
    <source>
        <dbReference type="Pfam" id="PF10348"/>
    </source>
</evidence>